<protein>
    <recommendedName>
        <fullName evidence="3">Protein kinase domain-containing protein</fullName>
    </recommendedName>
</protein>
<dbReference type="OrthoDB" id="550265at2759"/>
<dbReference type="Pfam" id="PF07714">
    <property type="entry name" value="PK_Tyr_Ser-Thr"/>
    <property type="match status" value="1"/>
</dbReference>
<dbReference type="PROSITE" id="PS50011">
    <property type="entry name" value="PROTEIN_KINASE_DOM"/>
    <property type="match status" value="1"/>
</dbReference>
<feature type="region of interest" description="Disordered" evidence="2">
    <location>
        <begin position="1281"/>
        <end position="1312"/>
    </location>
</feature>
<dbReference type="Pfam" id="PF00069">
    <property type="entry name" value="Pkinase"/>
    <property type="match status" value="1"/>
</dbReference>
<feature type="compositionally biased region" description="Low complexity" evidence="2">
    <location>
        <begin position="1285"/>
        <end position="1297"/>
    </location>
</feature>
<feature type="domain" description="Protein kinase" evidence="3">
    <location>
        <begin position="905"/>
        <end position="1559"/>
    </location>
</feature>
<reference evidence="5" key="1">
    <citation type="journal article" date="2016" name="Nat. Commun.">
        <title>The Gonium pectorale genome demonstrates co-option of cell cycle regulation during the evolution of multicellularity.</title>
        <authorList>
            <person name="Hanschen E.R."/>
            <person name="Marriage T.N."/>
            <person name="Ferris P.J."/>
            <person name="Hamaji T."/>
            <person name="Toyoda A."/>
            <person name="Fujiyama A."/>
            <person name="Neme R."/>
            <person name="Noguchi H."/>
            <person name="Minakuchi Y."/>
            <person name="Suzuki M."/>
            <person name="Kawai-Toyooka H."/>
            <person name="Smith D.R."/>
            <person name="Sparks H."/>
            <person name="Anderson J."/>
            <person name="Bakaric R."/>
            <person name="Luria V."/>
            <person name="Karger A."/>
            <person name="Kirschner M.W."/>
            <person name="Durand P.M."/>
            <person name="Michod R.E."/>
            <person name="Nozaki H."/>
            <person name="Olson B.J."/>
        </authorList>
    </citation>
    <scope>NUCLEOTIDE SEQUENCE [LARGE SCALE GENOMIC DNA]</scope>
    <source>
        <strain evidence="5">NIES-2863</strain>
    </source>
</reference>
<feature type="region of interest" description="Disordered" evidence="2">
    <location>
        <begin position="698"/>
        <end position="741"/>
    </location>
</feature>
<feature type="region of interest" description="Disordered" evidence="2">
    <location>
        <begin position="1339"/>
        <end position="1381"/>
    </location>
</feature>
<dbReference type="GO" id="GO:0005524">
    <property type="term" value="F:ATP binding"/>
    <property type="evidence" value="ECO:0007669"/>
    <property type="project" value="UniProtKB-UniRule"/>
</dbReference>
<dbReference type="GO" id="GO:0004674">
    <property type="term" value="F:protein serine/threonine kinase activity"/>
    <property type="evidence" value="ECO:0007669"/>
    <property type="project" value="TreeGrafter"/>
</dbReference>
<evidence type="ECO:0000256" key="1">
    <source>
        <dbReference type="PROSITE-ProRule" id="PRU10141"/>
    </source>
</evidence>
<dbReference type="Gene3D" id="1.10.510.10">
    <property type="entry name" value="Transferase(Phosphotransferase) domain 1"/>
    <property type="match status" value="2"/>
</dbReference>
<feature type="compositionally biased region" description="Gly residues" evidence="2">
    <location>
        <begin position="713"/>
        <end position="725"/>
    </location>
</feature>
<dbReference type="PANTHER" id="PTHR44329">
    <property type="entry name" value="SERINE/THREONINE-PROTEIN KINASE TNNI3K-RELATED"/>
    <property type="match status" value="1"/>
</dbReference>
<dbReference type="Gene3D" id="3.30.200.20">
    <property type="entry name" value="Phosphorylase Kinase, domain 1"/>
    <property type="match status" value="1"/>
</dbReference>
<keyword evidence="1" id="KW-0067">ATP-binding</keyword>
<dbReference type="InterPro" id="IPR001245">
    <property type="entry name" value="Ser-Thr/Tyr_kinase_cat_dom"/>
</dbReference>
<gene>
    <name evidence="4" type="ORF">GPECTOR_18g149</name>
</gene>
<evidence type="ECO:0000259" key="3">
    <source>
        <dbReference type="PROSITE" id="PS50011"/>
    </source>
</evidence>
<evidence type="ECO:0000313" key="5">
    <source>
        <dbReference type="Proteomes" id="UP000075714"/>
    </source>
</evidence>
<keyword evidence="1" id="KW-0547">Nucleotide-binding</keyword>
<dbReference type="InterPro" id="IPR011009">
    <property type="entry name" value="Kinase-like_dom_sf"/>
</dbReference>
<dbReference type="EMBL" id="LSYV01000019">
    <property type="protein sequence ID" value="KXZ49993.1"/>
    <property type="molecule type" value="Genomic_DNA"/>
</dbReference>
<feature type="compositionally biased region" description="Low complexity" evidence="2">
    <location>
        <begin position="1345"/>
        <end position="1357"/>
    </location>
</feature>
<sequence length="1585" mass="162067">MSLKGFLSLAGPGYLYYPRLTAPTSAAVGLNVTCPPDDWAALLAAVGGSSNSSTGGALPALAPCGTATVSSGAQLLSALQALQPGHARVLLTLAANISLPASPTPQRAAPAPGDDDAVPLAVVYRNVTLVGAGYSPAASAAAGPVTVGLSERAPTELNFGMRRNALGMLAGWQQLLAQEPARAKQLPAADATSWRGRPVTVLADLALVNGPPGPIASWPMGLLGTFHHYAGMDRSGNAGLQLIALRSNMVFTPGALGYMSYWYRLTSSVLPEERANVAWLEAISEPPRRTVDADGVRSYMGRAGDYFIGFNSSATAAPLLTPAAVPEFDLWTPLPAGLLALPASGVAAASSPLPPSSFAVASNASQLLVLLQEPWTGGPRVILITANITLRQRSWPTYGAKLSYNVTLAGPTTGEAVQLDTAGLQLAQPAQGSVTDPGPLVVVQMARLTLLGLSPPLLLATWDDVTWAGAGLTGSLELLHWRDRCLAWDAGDGDGDGEASLVGESGEHVNAPERISWEVRDCTVFVSPGTMRLLHYYNNPAACPSSASPALLKAEPAAVVCPAARSTLPTTVDHLLNASLLLSGQFSVVGSANASMASINLSRVVIGPVTFAGSQAVVASAVDASWTGPPCGVEGLVPLLLPLMAPIISEATPSRGSSIGAGAIVGGAVGGGVGALCIAGVLAALVLRSRGRRRGQQLGFGAKQASAPAEMMSGGGAGGGGGNGDAPGSAGLPPLEGARSSARGTPVVMIACGDKSVGRERRSDNNFSASFFMQGGAAAASAAELGETMADAASLGPKAAATPAAATLPPVEDLEAYPYSAEEGQQRGAQRPATEAGVALPRRQSLEAAWGAGAAAGGAQNNRVDSGPRSRGSLRTTMADEIDTMLKKCQAAANAGSSSGARPRSKRMQLLGRGGYGAVYLGDWRGMPAAIKIMLLGPGESAARRERLAREVALTVTLNHPHVVPTYDFKLSVVRAESSDRPPVSGEDAGAEVEADETDDLAGLRLRLVMQYCEGGPLRKALEAGVFAAAAAPQAISTTASLPGPLRLTPPGPPSTPSLQPQAVASAFQTRLALLGSPLSGAAMLAPQDPVTTAAAAMGWGQPAGKQIMDLVRRTTSSSSQPQPASLYRPWAWEEVAPAVNMPLALRAALDILHGLEYLHDCGVIHGDLTDNNVLLKATKPVLPTQPPPAGVSAAAGGSGAGGLPSAEAALAAMRNAHSMRRFVGGDTAMALAIAQGGPSPGAEPAHLGACPGHRPGHRVRRTSTGAQTRLSQTAWAMDPWRRLPPTAGPAAFGAPTARHEPSSSRNSDGLIKPSTRFAAAAAAAAAASAALPLPSSKDALQAKGSTSSGLVSSTGGPIAQSGGDSECAPPPAGPYWSSNSEAGMHPSLVAHSAVGDPSCGALHYDGTPLEPSDYWVADPSMVGALATAAQSLRFAFKIADFGLSVQLQGGSQTHISGMTQGTPFFAAPEVVQYGRLSPAADIYSFGVVLWLLLHGLSLGQIRHMLPRAVHVPVAPLLLRNASRSLPDSAHAALARALAMDPLQRPKASELRLMVEELLREVAGAELSWLLLSAERREHASVHFI</sequence>
<dbReference type="PROSITE" id="PS00107">
    <property type="entry name" value="PROTEIN_KINASE_ATP"/>
    <property type="match status" value="1"/>
</dbReference>
<comment type="caution">
    <text evidence="4">The sequence shown here is derived from an EMBL/GenBank/DDBJ whole genome shotgun (WGS) entry which is preliminary data.</text>
</comment>
<name>A0A150GJL6_GONPE</name>
<keyword evidence="5" id="KW-1185">Reference proteome</keyword>
<feature type="binding site" evidence="1">
    <location>
        <position position="932"/>
    </location>
    <ligand>
        <name>ATP</name>
        <dbReference type="ChEBI" id="CHEBI:30616"/>
    </ligand>
</feature>
<dbReference type="InterPro" id="IPR051681">
    <property type="entry name" value="Ser/Thr_Kinases-Pseudokinases"/>
</dbReference>
<dbReference type="InterPro" id="IPR000719">
    <property type="entry name" value="Prot_kinase_dom"/>
</dbReference>
<dbReference type="Proteomes" id="UP000075714">
    <property type="component" value="Unassembled WGS sequence"/>
</dbReference>
<dbReference type="SUPFAM" id="SSF56112">
    <property type="entry name" value="Protein kinase-like (PK-like)"/>
    <property type="match status" value="1"/>
</dbReference>
<feature type="region of interest" description="Disordered" evidence="2">
    <location>
        <begin position="852"/>
        <end position="873"/>
    </location>
</feature>
<evidence type="ECO:0000313" key="4">
    <source>
        <dbReference type="EMBL" id="KXZ49993.1"/>
    </source>
</evidence>
<dbReference type="PANTHER" id="PTHR44329:SF289">
    <property type="entry name" value="SERINE_THREONINE-PROTEIN KINASE VIK"/>
    <property type="match status" value="1"/>
</dbReference>
<proteinExistence type="predicted"/>
<dbReference type="InterPro" id="IPR017441">
    <property type="entry name" value="Protein_kinase_ATP_BS"/>
</dbReference>
<evidence type="ECO:0000256" key="2">
    <source>
        <dbReference type="SAM" id="MobiDB-lite"/>
    </source>
</evidence>
<accession>A0A150GJL6</accession>
<organism evidence="4 5">
    <name type="scientific">Gonium pectorale</name>
    <name type="common">Green alga</name>
    <dbReference type="NCBI Taxonomy" id="33097"/>
    <lineage>
        <taxon>Eukaryota</taxon>
        <taxon>Viridiplantae</taxon>
        <taxon>Chlorophyta</taxon>
        <taxon>core chlorophytes</taxon>
        <taxon>Chlorophyceae</taxon>
        <taxon>CS clade</taxon>
        <taxon>Chlamydomonadales</taxon>
        <taxon>Volvocaceae</taxon>
        <taxon>Gonium</taxon>
    </lineage>
</organism>